<protein>
    <submittedName>
        <fullName evidence="12">D-alanyl-D-alanine carboxypeptidase family protein</fullName>
    </submittedName>
</protein>
<keyword evidence="9" id="KW-0472">Membrane</keyword>
<dbReference type="PRINTS" id="PR00725">
    <property type="entry name" value="DADACBPTASE1"/>
</dbReference>
<gene>
    <name evidence="12" type="ORF">GCM10023200_00240</name>
</gene>
<accession>A0ABP9A3A1</accession>
<keyword evidence="12" id="KW-0121">Carboxypeptidase</keyword>
<feature type="chain" id="PRO_5047005666" evidence="10">
    <location>
        <begin position="27"/>
        <end position="408"/>
    </location>
</feature>
<feature type="compositionally biased region" description="Low complexity" evidence="8">
    <location>
        <begin position="59"/>
        <end position="69"/>
    </location>
</feature>
<evidence type="ECO:0000313" key="13">
    <source>
        <dbReference type="Proteomes" id="UP001500928"/>
    </source>
</evidence>
<dbReference type="SUPFAM" id="SSF56601">
    <property type="entry name" value="beta-lactamase/transpeptidase-like"/>
    <property type="match status" value="1"/>
</dbReference>
<comment type="caution">
    <text evidence="12">The sequence shown here is derived from an EMBL/GenBank/DDBJ whole genome shotgun (WGS) entry which is preliminary data.</text>
</comment>
<feature type="region of interest" description="Disordered" evidence="8">
    <location>
        <begin position="345"/>
        <end position="381"/>
    </location>
</feature>
<evidence type="ECO:0000313" key="12">
    <source>
        <dbReference type="EMBL" id="GAA4771889.1"/>
    </source>
</evidence>
<dbReference type="Gene3D" id="3.40.710.10">
    <property type="entry name" value="DD-peptidase/beta-lactamase superfamily"/>
    <property type="match status" value="1"/>
</dbReference>
<proteinExistence type="inferred from homology"/>
<dbReference type="GO" id="GO:0004180">
    <property type="term" value="F:carboxypeptidase activity"/>
    <property type="evidence" value="ECO:0007669"/>
    <property type="project" value="UniProtKB-KW"/>
</dbReference>
<dbReference type="PANTHER" id="PTHR21581:SF33">
    <property type="entry name" value="D-ALANYL-D-ALANINE CARBOXYPEPTIDASE DACB"/>
    <property type="match status" value="1"/>
</dbReference>
<keyword evidence="13" id="KW-1185">Reference proteome</keyword>
<feature type="compositionally biased region" description="Low complexity" evidence="8">
    <location>
        <begin position="364"/>
        <end position="381"/>
    </location>
</feature>
<feature type="region of interest" description="Disordered" evidence="8">
    <location>
        <begin position="44"/>
        <end position="70"/>
    </location>
</feature>
<keyword evidence="12" id="KW-0645">Protease</keyword>
<evidence type="ECO:0000256" key="2">
    <source>
        <dbReference type="ARBA" id="ARBA00022729"/>
    </source>
</evidence>
<keyword evidence="5" id="KW-0573">Peptidoglycan synthesis</keyword>
<dbReference type="PANTHER" id="PTHR21581">
    <property type="entry name" value="D-ALANYL-D-ALANINE CARBOXYPEPTIDASE"/>
    <property type="match status" value="1"/>
</dbReference>
<keyword evidence="6" id="KW-0961">Cell wall biogenesis/degradation</keyword>
<evidence type="ECO:0000256" key="5">
    <source>
        <dbReference type="ARBA" id="ARBA00022984"/>
    </source>
</evidence>
<evidence type="ECO:0000256" key="4">
    <source>
        <dbReference type="ARBA" id="ARBA00022960"/>
    </source>
</evidence>
<keyword evidence="9" id="KW-0812">Transmembrane</keyword>
<feature type="domain" description="Peptidase S11 D-alanyl-D-alanine carboxypeptidase A N-terminal" evidence="11">
    <location>
        <begin position="100"/>
        <end position="319"/>
    </location>
</feature>
<dbReference type="InterPro" id="IPR012338">
    <property type="entry name" value="Beta-lactam/transpept-like"/>
</dbReference>
<keyword evidence="3" id="KW-0378">Hydrolase</keyword>
<evidence type="ECO:0000256" key="8">
    <source>
        <dbReference type="SAM" id="MobiDB-lite"/>
    </source>
</evidence>
<keyword evidence="4" id="KW-0133">Cell shape</keyword>
<comment type="similarity">
    <text evidence="1 7">Belongs to the peptidase S11 family.</text>
</comment>
<evidence type="ECO:0000256" key="7">
    <source>
        <dbReference type="RuleBase" id="RU004016"/>
    </source>
</evidence>
<evidence type="ECO:0000256" key="3">
    <source>
        <dbReference type="ARBA" id="ARBA00022801"/>
    </source>
</evidence>
<evidence type="ECO:0000256" key="10">
    <source>
        <dbReference type="SAM" id="SignalP"/>
    </source>
</evidence>
<organism evidence="12 13">
    <name type="scientific">Actinomycetospora chlora</name>
    <dbReference type="NCBI Taxonomy" id="663608"/>
    <lineage>
        <taxon>Bacteria</taxon>
        <taxon>Bacillati</taxon>
        <taxon>Actinomycetota</taxon>
        <taxon>Actinomycetes</taxon>
        <taxon>Pseudonocardiales</taxon>
        <taxon>Pseudonocardiaceae</taxon>
        <taxon>Actinomycetospora</taxon>
    </lineage>
</organism>
<evidence type="ECO:0000259" key="11">
    <source>
        <dbReference type="Pfam" id="PF00768"/>
    </source>
</evidence>
<reference evidence="13" key="1">
    <citation type="journal article" date="2019" name="Int. J. Syst. Evol. Microbiol.">
        <title>The Global Catalogue of Microorganisms (GCM) 10K type strain sequencing project: providing services to taxonomists for standard genome sequencing and annotation.</title>
        <authorList>
            <consortium name="The Broad Institute Genomics Platform"/>
            <consortium name="The Broad Institute Genome Sequencing Center for Infectious Disease"/>
            <person name="Wu L."/>
            <person name="Ma J."/>
        </authorList>
    </citation>
    <scope>NUCLEOTIDE SEQUENCE [LARGE SCALE GENOMIC DNA]</scope>
    <source>
        <strain evidence="13">JCM 17979</strain>
    </source>
</reference>
<dbReference type="Proteomes" id="UP001500928">
    <property type="component" value="Unassembled WGS sequence"/>
</dbReference>
<evidence type="ECO:0000256" key="6">
    <source>
        <dbReference type="ARBA" id="ARBA00023316"/>
    </source>
</evidence>
<keyword evidence="2 10" id="KW-0732">Signal</keyword>
<evidence type="ECO:0000256" key="1">
    <source>
        <dbReference type="ARBA" id="ARBA00007164"/>
    </source>
</evidence>
<name>A0ABP9A3A1_9PSEU</name>
<dbReference type="Pfam" id="PF00768">
    <property type="entry name" value="Peptidase_S11"/>
    <property type="match status" value="1"/>
</dbReference>
<evidence type="ECO:0000256" key="9">
    <source>
        <dbReference type="SAM" id="Phobius"/>
    </source>
</evidence>
<feature type="transmembrane region" description="Helical" evidence="9">
    <location>
        <begin position="384"/>
        <end position="403"/>
    </location>
</feature>
<keyword evidence="9" id="KW-1133">Transmembrane helix</keyword>
<sequence length="408" mass="41329">MARLAAMHFRRRLATLVALLALTVVALPGIAATAAPALPAGAECPNGTAPGPPVDTSEAPAPGQAEPAALPVPDPPVGGPAMGSCGDVVGDGTPPAPPVGVVSYVLADLDTGAVIAARNPHARLRPASLMKTLTGLLVAQRLPMDEVITGTQEDADQEGTRVGMGPGGQYTIRQVFDAMLMASGNDAAHALAVRLTGSVPATVDLMNTTARDLGALDTRAATPSGLDGPGMSTSAYDLASIFRVAMRQPAFAQATSTARIAFPGWGPNPGFDVVNDNKLLTSGYAGYLGGKTGFTDDARHTFIGAAERNGHRLVAVLMRGEQRPVPMYEQAAALLDHGFALTSPRPAGQLTDAAPRAESDDDAGTTAAAEPGGAAPASGTTTSWGTPLLVVAVIAAAAGLFALRTSRR</sequence>
<dbReference type="InterPro" id="IPR018044">
    <property type="entry name" value="Peptidase_S11"/>
</dbReference>
<dbReference type="InterPro" id="IPR001967">
    <property type="entry name" value="Peptidase_S11_N"/>
</dbReference>
<dbReference type="EMBL" id="BAABHO010000001">
    <property type="protein sequence ID" value="GAA4771889.1"/>
    <property type="molecule type" value="Genomic_DNA"/>
</dbReference>
<feature type="signal peptide" evidence="10">
    <location>
        <begin position="1"/>
        <end position="26"/>
    </location>
</feature>